<name>A0A8J3ZNR1_9ACTN</name>
<evidence type="ECO:0008006" key="3">
    <source>
        <dbReference type="Google" id="ProtNLM"/>
    </source>
</evidence>
<reference evidence="1" key="1">
    <citation type="submission" date="2021-01" db="EMBL/GenBank/DDBJ databases">
        <title>Whole genome shotgun sequence of Virgisporangium ochraceum NBRC 16418.</title>
        <authorList>
            <person name="Komaki H."/>
            <person name="Tamura T."/>
        </authorList>
    </citation>
    <scope>NUCLEOTIDE SEQUENCE</scope>
    <source>
        <strain evidence="1">NBRC 16418</strain>
    </source>
</reference>
<comment type="caution">
    <text evidence="1">The sequence shown here is derived from an EMBL/GenBank/DDBJ whole genome shotgun (WGS) entry which is preliminary data.</text>
</comment>
<dbReference type="EMBL" id="BOPH01000017">
    <property type="protein sequence ID" value="GIJ66243.1"/>
    <property type="molecule type" value="Genomic_DNA"/>
</dbReference>
<keyword evidence="2" id="KW-1185">Reference proteome</keyword>
<evidence type="ECO:0000313" key="1">
    <source>
        <dbReference type="EMBL" id="GIJ66243.1"/>
    </source>
</evidence>
<dbReference type="AlphaFoldDB" id="A0A8J3ZNR1"/>
<gene>
    <name evidence="1" type="ORF">Voc01_011600</name>
</gene>
<dbReference type="Proteomes" id="UP000635606">
    <property type="component" value="Unassembled WGS sequence"/>
</dbReference>
<protein>
    <recommendedName>
        <fullName evidence="3">Major tail protein</fullName>
    </recommendedName>
</protein>
<sequence length="160" mass="17682">MTAPTHTTEIARRWKIDVDTGYPGGGPSWSPLLGIDDFKPPSESVEPIAETKSDYDSDYEGTRHTKLKISGEVTFFREKTLVGVKDPAAQKLYASRLLLGEDGVVHVRWYDRNDNTGEAYEAYLNVKWETSASGSSNLEKIKVTFSDYGQGLGVIAHPLA</sequence>
<dbReference type="RefSeq" id="WP_203926226.1">
    <property type="nucleotide sequence ID" value="NZ_BOPH01000017.1"/>
</dbReference>
<proteinExistence type="predicted"/>
<accession>A0A8J3ZNR1</accession>
<dbReference type="NCBIfam" id="NF047353">
    <property type="entry name" value="tube_lmo2291"/>
    <property type="match status" value="1"/>
</dbReference>
<organism evidence="1 2">
    <name type="scientific">Virgisporangium ochraceum</name>
    <dbReference type="NCBI Taxonomy" id="65505"/>
    <lineage>
        <taxon>Bacteria</taxon>
        <taxon>Bacillati</taxon>
        <taxon>Actinomycetota</taxon>
        <taxon>Actinomycetes</taxon>
        <taxon>Micromonosporales</taxon>
        <taxon>Micromonosporaceae</taxon>
        <taxon>Virgisporangium</taxon>
    </lineage>
</organism>
<evidence type="ECO:0000313" key="2">
    <source>
        <dbReference type="Proteomes" id="UP000635606"/>
    </source>
</evidence>